<dbReference type="VEuPathDB" id="AmoebaDB:FDP41_004751"/>
<organism evidence="3 4">
    <name type="scientific">Naegleria fowleri</name>
    <name type="common">Brain eating amoeba</name>
    <dbReference type="NCBI Taxonomy" id="5763"/>
    <lineage>
        <taxon>Eukaryota</taxon>
        <taxon>Discoba</taxon>
        <taxon>Heterolobosea</taxon>
        <taxon>Tetramitia</taxon>
        <taxon>Eutetramitia</taxon>
        <taxon>Vahlkampfiidae</taxon>
        <taxon>Naegleria</taxon>
    </lineage>
</organism>
<keyword evidence="4" id="KW-1185">Reference proteome</keyword>
<feature type="transmembrane region" description="Helical" evidence="2">
    <location>
        <begin position="136"/>
        <end position="159"/>
    </location>
</feature>
<reference evidence="3 4" key="1">
    <citation type="journal article" date="2019" name="Sci. Rep.">
        <title>Nanopore sequencing improves the draft genome of the human pathogenic amoeba Naegleria fowleri.</title>
        <authorList>
            <person name="Liechti N."/>
            <person name="Schurch N."/>
            <person name="Bruggmann R."/>
            <person name="Wittwer M."/>
        </authorList>
    </citation>
    <scope>NUCLEOTIDE SEQUENCE [LARGE SCALE GENOMIC DNA]</scope>
    <source>
        <strain evidence="3 4">ATCC 30894</strain>
    </source>
</reference>
<evidence type="ECO:0000256" key="2">
    <source>
        <dbReference type="SAM" id="Phobius"/>
    </source>
</evidence>
<dbReference type="VEuPathDB" id="AmoebaDB:NF0117320"/>
<protein>
    <submittedName>
        <fullName evidence="3">Uncharacterized protein</fullName>
    </submittedName>
</protein>
<dbReference type="Proteomes" id="UP000444721">
    <property type="component" value="Unassembled WGS sequence"/>
</dbReference>
<feature type="region of interest" description="Disordered" evidence="1">
    <location>
        <begin position="91"/>
        <end position="125"/>
    </location>
</feature>
<dbReference type="GeneID" id="68111969"/>
<evidence type="ECO:0000313" key="3">
    <source>
        <dbReference type="EMBL" id="KAF0976075.1"/>
    </source>
</evidence>
<proteinExistence type="predicted"/>
<dbReference type="EMBL" id="VFQX01000041">
    <property type="protein sequence ID" value="KAF0976075.1"/>
    <property type="molecule type" value="Genomic_DNA"/>
</dbReference>
<dbReference type="RefSeq" id="XP_044560788.1">
    <property type="nucleotide sequence ID" value="XM_044708199.1"/>
</dbReference>
<dbReference type="VEuPathDB" id="AmoebaDB:NfTy_085040"/>
<keyword evidence="2" id="KW-1133">Transmembrane helix</keyword>
<dbReference type="AlphaFoldDB" id="A0A6A5BRP0"/>
<accession>A0A6A5BRP0</accession>
<keyword evidence="2" id="KW-0812">Transmembrane</keyword>
<sequence length="448" mass="52009">MFFSCCIKRKNFLKSSRVQIHHHCRSSMLFFLLGAPGEKYITTGHSFRMGRFEPCRSNRVLGGEEEGKNRFSTGSSSGWYWNGNCTLGNHPPPPQQRDYHTQPFHHHDGSTHDDLAQTRLGSRGKRSTRYEYRKTVVRYALMLSLTLPMLLMLGSKYLLIHLTKDDVQVWNSIWKPVETIDELFHGREEKNLEYENDTSSKDPDQEEVVGTQKAIYDSESSMKTFLVDHNIYEFTSENIRNKILDIISESIEKVKQSQCDLFEIEEDMETVKRNIKIIAIDKRQTRSLLVKIREMIGSNEFKKEFKLFNTKGILFIHAPVMTNKGVVFIRTCVLVSNMKDMNMCPYRVDMCQLEVQHYQSTPKDKTPTRVAFKGFRDEEDDTSVLPISYEQLAALFEQYQVVKCAKIPTPNHVIEIVTNQKPVFTNAFGYEFSDSYETGNQLKLVRVQ</sequence>
<keyword evidence="2" id="KW-0472">Membrane</keyword>
<name>A0A6A5BRP0_NAEFO</name>
<comment type="caution">
    <text evidence="3">The sequence shown here is derived from an EMBL/GenBank/DDBJ whole genome shotgun (WGS) entry which is preliminary data.</text>
</comment>
<feature type="compositionally biased region" description="Basic and acidic residues" evidence="1">
    <location>
        <begin position="97"/>
        <end position="116"/>
    </location>
</feature>
<evidence type="ECO:0000313" key="4">
    <source>
        <dbReference type="Proteomes" id="UP000444721"/>
    </source>
</evidence>
<gene>
    <name evidence="3" type="ORF">FDP41_004751</name>
</gene>
<evidence type="ECO:0000256" key="1">
    <source>
        <dbReference type="SAM" id="MobiDB-lite"/>
    </source>
</evidence>
<dbReference type="OrthoDB" id="10439114at2759"/>